<dbReference type="GO" id="GO:0003700">
    <property type="term" value="F:DNA-binding transcription factor activity"/>
    <property type="evidence" value="ECO:0007669"/>
    <property type="project" value="InterPro"/>
</dbReference>
<organism evidence="2 3">
    <name type="scientific">Nematostella vectensis</name>
    <name type="common">Starlet sea anemone</name>
    <dbReference type="NCBI Taxonomy" id="45351"/>
    <lineage>
        <taxon>Eukaryota</taxon>
        <taxon>Metazoa</taxon>
        <taxon>Cnidaria</taxon>
        <taxon>Anthozoa</taxon>
        <taxon>Hexacorallia</taxon>
        <taxon>Actiniaria</taxon>
        <taxon>Edwardsiidae</taxon>
        <taxon>Nematostella</taxon>
    </lineage>
</organism>
<gene>
    <name evidence="2" type="ORF">NEMVEDRAFT_v1g242987</name>
</gene>
<dbReference type="Proteomes" id="UP000001593">
    <property type="component" value="Unassembled WGS sequence"/>
</dbReference>
<feature type="region of interest" description="Disordered" evidence="1">
    <location>
        <begin position="508"/>
        <end position="535"/>
    </location>
</feature>
<accession>A7S5F9</accession>
<sequence length="535" mass="61116">MEDILKIEREFLDQTFKDIKVDGNYFYGVYDETDKPFESVLRDFFSLSSCRFVKVHYHAKAKGHKRFSDSASPMFQQTRGHVPIEFFGHPFQLESTETRHCLHGSIKDSKGGRCSNSHPGEHDYAEVYRYTPKRTRKVDCPAVIQIRCIRVFKGYAVNTASYSTPYSLKMAKTAVIGRLKTDLHGLPPPPSILRYFVKLPLSTEHTGHLLGEAAVIEQEMKKRMKRKTRPKEKQPKKRKQQKKHRQPNQQIQPNHGLLSVVPHSMMGQNLCSLQTVDSAQIFDFPDSFNFPEAFESSDSPNSPPTLETPQSVDTILETERQFVHQLFTEVRSEGNYIYGVYDQADKTLDSILKDYFHLSSSVFVKVHHHSKKKGHKRFSDSASPMFQQTRGNVPIEFFGDPFQLESTETRHCLHGSIKDSKGGKIGENRYTPKRTRKVDCPAVIQIRCIRVFKGYTFDPASYSTPYSLKMAKAAVIGRLKTDLQGLSPPPSILRYFVKLPLSTEHTGHLLGPGASHKLVDKTPSKRSSRKRRHVN</sequence>
<dbReference type="InParanoid" id="A7S5F9"/>
<protein>
    <submittedName>
        <fullName evidence="2">Uncharacterized protein</fullName>
    </submittedName>
</protein>
<dbReference type="PANTHER" id="PTHR47456">
    <property type="entry name" value="PHD-TYPE DOMAIN-CONTAINING PROTEIN"/>
    <property type="match status" value="1"/>
</dbReference>
<dbReference type="EMBL" id="DS469582">
    <property type="protein sequence ID" value="EDO41117.1"/>
    <property type="molecule type" value="Genomic_DNA"/>
</dbReference>
<dbReference type="HOGENOM" id="CLU_509337_0_0_1"/>
<evidence type="ECO:0000256" key="1">
    <source>
        <dbReference type="SAM" id="MobiDB-lite"/>
    </source>
</evidence>
<feature type="compositionally biased region" description="Basic residues" evidence="1">
    <location>
        <begin position="524"/>
        <end position="535"/>
    </location>
</feature>
<dbReference type="PANTHER" id="PTHR47456:SF1">
    <property type="entry name" value="PHD-TYPE DOMAIN-CONTAINING PROTEIN"/>
    <property type="match status" value="1"/>
</dbReference>
<dbReference type="OrthoDB" id="5981231at2759"/>
<name>A7S5F9_NEMVE</name>
<proteinExistence type="predicted"/>
<feature type="compositionally biased region" description="Basic residues" evidence="1">
    <location>
        <begin position="222"/>
        <end position="246"/>
    </location>
</feature>
<feature type="region of interest" description="Disordered" evidence="1">
    <location>
        <begin position="221"/>
        <end position="255"/>
    </location>
</feature>
<evidence type="ECO:0000313" key="2">
    <source>
        <dbReference type="EMBL" id="EDO41117.1"/>
    </source>
</evidence>
<dbReference type="Pfam" id="PF15299">
    <property type="entry name" value="ALS2CR8"/>
    <property type="match status" value="2"/>
</dbReference>
<reference evidence="2 3" key="1">
    <citation type="journal article" date="2007" name="Science">
        <title>Sea anemone genome reveals ancestral eumetazoan gene repertoire and genomic organization.</title>
        <authorList>
            <person name="Putnam N.H."/>
            <person name="Srivastava M."/>
            <person name="Hellsten U."/>
            <person name="Dirks B."/>
            <person name="Chapman J."/>
            <person name="Salamov A."/>
            <person name="Terry A."/>
            <person name="Shapiro H."/>
            <person name="Lindquist E."/>
            <person name="Kapitonov V.V."/>
            <person name="Jurka J."/>
            <person name="Genikhovich G."/>
            <person name="Grigoriev I.V."/>
            <person name="Lucas S.M."/>
            <person name="Steele R.E."/>
            <person name="Finnerty J.R."/>
            <person name="Technau U."/>
            <person name="Martindale M.Q."/>
            <person name="Rokhsar D.S."/>
        </authorList>
    </citation>
    <scope>NUCLEOTIDE SEQUENCE [LARGE SCALE GENOMIC DNA]</scope>
    <source>
        <strain evidence="3">CH2 X CH6</strain>
    </source>
</reference>
<dbReference type="InterPro" id="IPR029309">
    <property type="entry name" value="CaRF"/>
</dbReference>
<dbReference type="AlphaFoldDB" id="A7S5F9"/>
<evidence type="ECO:0000313" key="3">
    <source>
        <dbReference type="Proteomes" id="UP000001593"/>
    </source>
</evidence>
<keyword evidence="3" id="KW-1185">Reference proteome</keyword>
<dbReference type="KEGG" id="nve:5512865"/>